<evidence type="ECO:0000313" key="8">
    <source>
        <dbReference type="Proteomes" id="UP000092460"/>
    </source>
</evidence>
<dbReference type="CDD" id="cd01890">
    <property type="entry name" value="LepA"/>
    <property type="match status" value="1"/>
</dbReference>
<dbReference type="InterPro" id="IPR013785">
    <property type="entry name" value="Aldolase_TIM"/>
</dbReference>
<dbReference type="GO" id="GO:0043022">
    <property type="term" value="F:ribosome binding"/>
    <property type="evidence" value="ECO:0007669"/>
    <property type="project" value="TreeGrafter"/>
</dbReference>
<dbReference type="AlphaFoldDB" id="A0A1B0C1R4"/>
<dbReference type="PANTHER" id="PTHR43512">
    <property type="entry name" value="TRANSLATION FACTOR GUF1-RELATED"/>
    <property type="match status" value="1"/>
</dbReference>
<keyword evidence="2" id="KW-0378">Hydrolase</keyword>
<dbReference type="GO" id="GO:0003924">
    <property type="term" value="F:GTPase activity"/>
    <property type="evidence" value="ECO:0007669"/>
    <property type="project" value="InterPro"/>
</dbReference>
<dbReference type="CDD" id="cd00593">
    <property type="entry name" value="RIBOc"/>
    <property type="match status" value="1"/>
</dbReference>
<dbReference type="InterPro" id="IPR004569">
    <property type="entry name" value="PyrdxlP_synth_PdxJ"/>
</dbReference>
<evidence type="ECO:0000313" key="7">
    <source>
        <dbReference type="EnsemblMetazoa" id="GPPI046757-PA"/>
    </source>
</evidence>
<dbReference type="GO" id="GO:0006352">
    <property type="term" value="P:DNA-templated transcription initiation"/>
    <property type="evidence" value="ECO:0007669"/>
    <property type="project" value="InterPro"/>
</dbReference>
<evidence type="ECO:0008006" key="9">
    <source>
        <dbReference type="Google" id="ProtNLM"/>
    </source>
</evidence>
<dbReference type="InterPro" id="IPR036388">
    <property type="entry name" value="WH-like_DNA-bd_sf"/>
</dbReference>
<proteinExistence type="predicted"/>
<dbReference type="CDD" id="cd06171">
    <property type="entry name" value="Sigma70_r4"/>
    <property type="match status" value="1"/>
</dbReference>
<dbReference type="GO" id="GO:0045727">
    <property type="term" value="P:positive regulation of translation"/>
    <property type="evidence" value="ECO:0007669"/>
    <property type="project" value="TreeGrafter"/>
</dbReference>
<protein>
    <recommendedName>
        <fullName evidence="9">Tr-type G domain-containing protein</fullName>
    </recommendedName>
</protein>
<keyword evidence="3" id="KW-0664">Pyridoxine biosynthesis</keyword>
<dbReference type="STRING" id="67801.A0A1B0C1R4"/>
<keyword evidence="8" id="KW-1185">Reference proteome</keyword>
<dbReference type="InterPro" id="IPR000795">
    <property type="entry name" value="T_Tr_GTP-bd_dom"/>
</dbReference>
<dbReference type="NCBIfam" id="NF003625">
    <property type="entry name" value="PRK05265.1-3"/>
    <property type="match status" value="1"/>
</dbReference>
<dbReference type="PROSITE" id="PS51722">
    <property type="entry name" value="G_TR_2"/>
    <property type="match status" value="1"/>
</dbReference>
<dbReference type="SUPFAM" id="SSF88659">
    <property type="entry name" value="Sigma3 and sigma4 domains of RNA polymerase sigma factors"/>
    <property type="match status" value="2"/>
</dbReference>
<dbReference type="InterPro" id="IPR036130">
    <property type="entry name" value="Pyridoxine-5'_phos_synth"/>
</dbReference>
<accession>A0A1B0C1R4</accession>
<dbReference type="Gene3D" id="1.10.10.10">
    <property type="entry name" value="Winged helix-like DNA-binding domain superfamily/Winged helix DNA-binding domain"/>
    <property type="match status" value="1"/>
</dbReference>
<dbReference type="InterPro" id="IPR007630">
    <property type="entry name" value="RNA_pol_sigma70_r4"/>
</dbReference>
<organism evidence="7 8">
    <name type="scientific">Glossina palpalis gambiensis</name>
    <dbReference type="NCBI Taxonomy" id="67801"/>
    <lineage>
        <taxon>Eukaryota</taxon>
        <taxon>Metazoa</taxon>
        <taxon>Ecdysozoa</taxon>
        <taxon>Arthropoda</taxon>
        <taxon>Hexapoda</taxon>
        <taxon>Insecta</taxon>
        <taxon>Pterygota</taxon>
        <taxon>Neoptera</taxon>
        <taxon>Endopterygota</taxon>
        <taxon>Diptera</taxon>
        <taxon>Brachycera</taxon>
        <taxon>Muscomorpha</taxon>
        <taxon>Hippoboscoidea</taxon>
        <taxon>Glossinidae</taxon>
        <taxon>Glossina</taxon>
    </lineage>
</organism>
<dbReference type="InterPro" id="IPR006297">
    <property type="entry name" value="EF-4"/>
</dbReference>
<dbReference type="VEuPathDB" id="VectorBase:GPPI046757"/>
<dbReference type="Pfam" id="PF00009">
    <property type="entry name" value="GTP_EFTU"/>
    <property type="match status" value="1"/>
</dbReference>
<dbReference type="InterPro" id="IPR031157">
    <property type="entry name" value="G_TR_CS"/>
</dbReference>
<dbReference type="EMBL" id="JXJN01024164">
    <property type="status" value="NOT_ANNOTATED_CDS"/>
    <property type="molecule type" value="Genomic_DNA"/>
</dbReference>
<dbReference type="GO" id="GO:0006396">
    <property type="term" value="P:RNA processing"/>
    <property type="evidence" value="ECO:0007669"/>
    <property type="project" value="InterPro"/>
</dbReference>
<dbReference type="NCBIfam" id="NF003627">
    <property type="entry name" value="PRK05265.1-5"/>
    <property type="match status" value="1"/>
</dbReference>
<dbReference type="Gene3D" id="3.20.20.70">
    <property type="entry name" value="Aldolase class I"/>
    <property type="match status" value="1"/>
</dbReference>
<dbReference type="FunFam" id="3.40.50.300:FF:000078">
    <property type="entry name" value="Elongation factor 4"/>
    <property type="match status" value="1"/>
</dbReference>
<dbReference type="NCBIfam" id="TIGR00559">
    <property type="entry name" value="pdxJ"/>
    <property type="match status" value="1"/>
</dbReference>
<dbReference type="Proteomes" id="UP000092460">
    <property type="component" value="Unassembled WGS sequence"/>
</dbReference>
<evidence type="ECO:0000256" key="2">
    <source>
        <dbReference type="ARBA" id="ARBA00022801"/>
    </source>
</evidence>
<dbReference type="SUPFAM" id="SSF69065">
    <property type="entry name" value="RNase III domain-like"/>
    <property type="match status" value="1"/>
</dbReference>
<dbReference type="Pfam" id="PF04545">
    <property type="entry name" value="Sigma70_r4"/>
    <property type="match status" value="1"/>
</dbReference>
<reference evidence="7" key="2">
    <citation type="submission" date="2020-05" db="UniProtKB">
        <authorList>
            <consortium name="EnsemblMetazoa"/>
        </authorList>
    </citation>
    <scope>IDENTIFICATION</scope>
    <source>
        <strain evidence="7">IAEA</strain>
    </source>
</reference>
<name>A0A1B0C1R4_9MUSC</name>
<dbReference type="NCBIfam" id="TIGR00231">
    <property type="entry name" value="small_GTP"/>
    <property type="match status" value="1"/>
</dbReference>
<dbReference type="InterPro" id="IPR036389">
    <property type="entry name" value="RNase_III_sf"/>
</dbReference>
<dbReference type="SUPFAM" id="SSF52540">
    <property type="entry name" value="P-loop containing nucleoside triphosphate hydrolases"/>
    <property type="match status" value="1"/>
</dbReference>
<dbReference type="GO" id="GO:0033856">
    <property type="term" value="F:pyridoxine 5'-phosphate synthase activity"/>
    <property type="evidence" value="ECO:0007669"/>
    <property type="project" value="InterPro"/>
</dbReference>
<dbReference type="PRINTS" id="PR00315">
    <property type="entry name" value="ELONGATNFCT"/>
</dbReference>
<dbReference type="InterPro" id="IPR000999">
    <property type="entry name" value="RNase_III_dom"/>
</dbReference>
<dbReference type="PANTHER" id="PTHR43512:SF4">
    <property type="entry name" value="TRANSLATION FACTOR GUF1 HOMOLOG, CHLOROPLASTIC"/>
    <property type="match status" value="1"/>
</dbReference>
<dbReference type="GO" id="GO:0005525">
    <property type="term" value="F:GTP binding"/>
    <property type="evidence" value="ECO:0007669"/>
    <property type="project" value="UniProtKB-KW"/>
</dbReference>
<feature type="domain" description="Tr-type G" evidence="6">
    <location>
        <begin position="2"/>
        <end position="184"/>
    </location>
</feature>
<dbReference type="EMBL" id="JXJN01024165">
    <property type="status" value="NOT_ANNOTATED_CDS"/>
    <property type="molecule type" value="Genomic_DNA"/>
</dbReference>
<feature type="domain" description="RNase III" evidence="5">
    <location>
        <begin position="281"/>
        <end position="347"/>
    </location>
</feature>
<dbReference type="GO" id="GO:0008615">
    <property type="term" value="P:pyridoxine biosynthetic process"/>
    <property type="evidence" value="ECO:0007669"/>
    <property type="project" value="UniProtKB-KW"/>
</dbReference>
<dbReference type="GO" id="GO:0003700">
    <property type="term" value="F:DNA-binding transcription factor activity"/>
    <property type="evidence" value="ECO:0007669"/>
    <property type="project" value="InterPro"/>
</dbReference>
<keyword evidence="1" id="KW-0547">Nucleotide-binding</keyword>
<evidence type="ECO:0000256" key="3">
    <source>
        <dbReference type="ARBA" id="ARBA00023096"/>
    </source>
</evidence>
<evidence type="ECO:0000259" key="6">
    <source>
        <dbReference type="PROSITE" id="PS51722"/>
    </source>
</evidence>
<dbReference type="Pfam" id="PF03740">
    <property type="entry name" value="PdxJ"/>
    <property type="match status" value="1"/>
</dbReference>
<dbReference type="InterPro" id="IPR013324">
    <property type="entry name" value="RNA_pol_sigma_r3/r4-like"/>
</dbReference>
<keyword evidence="4" id="KW-0342">GTP-binding</keyword>
<dbReference type="InterPro" id="IPR005225">
    <property type="entry name" value="Small_GTP-bd"/>
</dbReference>
<dbReference type="InterPro" id="IPR027417">
    <property type="entry name" value="P-loop_NTPase"/>
</dbReference>
<dbReference type="Gene3D" id="2.40.30.10">
    <property type="entry name" value="Translation factors"/>
    <property type="match status" value="1"/>
</dbReference>
<dbReference type="InterPro" id="IPR000943">
    <property type="entry name" value="RNA_pol_sigma70"/>
</dbReference>
<evidence type="ECO:0000256" key="1">
    <source>
        <dbReference type="ARBA" id="ARBA00022741"/>
    </source>
</evidence>
<dbReference type="GO" id="GO:0005737">
    <property type="term" value="C:cytoplasm"/>
    <property type="evidence" value="ECO:0007669"/>
    <property type="project" value="InterPro"/>
</dbReference>
<dbReference type="GO" id="GO:0004525">
    <property type="term" value="F:ribonuclease III activity"/>
    <property type="evidence" value="ECO:0007669"/>
    <property type="project" value="InterPro"/>
</dbReference>
<dbReference type="EnsemblMetazoa" id="GPPI046757-RA">
    <property type="protein sequence ID" value="GPPI046757-PA"/>
    <property type="gene ID" value="GPPI046757"/>
</dbReference>
<dbReference type="SMART" id="SM00535">
    <property type="entry name" value="RIBOc"/>
    <property type="match status" value="1"/>
</dbReference>
<dbReference type="Gene3D" id="3.40.50.300">
    <property type="entry name" value="P-loop containing nucleotide triphosphate hydrolases"/>
    <property type="match status" value="1"/>
</dbReference>
<dbReference type="Pfam" id="PF14622">
    <property type="entry name" value="Ribonucleas_3_3"/>
    <property type="match status" value="1"/>
</dbReference>
<dbReference type="Gene3D" id="1.10.1520.10">
    <property type="entry name" value="Ribonuclease III domain"/>
    <property type="match status" value="1"/>
</dbReference>
<dbReference type="SUPFAM" id="SSF63892">
    <property type="entry name" value="Pyridoxine 5'-phosphate synthase"/>
    <property type="match status" value="1"/>
</dbReference>
<dbReference type="PROSITE" id="PS50142">
    <property type="entry name" value="RNASE_3_2"/>
    <property type="match status" value="1"/>
</dbReference>
<reference evidence="8" key="1">
    <citation type="submission" date="2015-01" db="EMBL/GenBank/DDBJ databases">
        <authorList>
            <person name="Aksoy S."/>
            <person name="Warren W."/>
            <person name="Wilson R.K."/>
        </authorList>
    </citation>
    <scope>NUCLEOTIDE SEQUENCE [LARGE SCALE GENOMIC DNA]</scope>
    <source>
        <strain evidence="8">IAEA</strain>
    </source>
</reference>
<evidence type="ECO:0000256" key="4">
    <source>
        <dbReference type="ARBA" id="ARBA00023134"/>
    </source>
</evidence>
<dbReference type="PROSITE" id="PS00301">
    <property type="entry name" value="G_TR_1"/>
    <property type="match status" value="1"/>
</dbReference>
<sequence length="662" mass="74593">MKNIRNFSIIAHINHGKSTLSDRFIQFCNNLSLHEMKNQMLDTMELEQERGITIKAQSVRLHYISKNKNIYQFNLIDTPGHADFSYEVSRSLSACEGALLIIDASQGVEAQTIANCYAALKMKIKIIPVLNKIDLPHANPKKVAQEVESIIGINSNNILECSAKTGLGISNILEYIVNNLNPPNGDPNSELQALIIDSWFDNYLGIVILVKIKNGYLKQDHDFIELNLDKPVSMGIRMLSKKETIANHSHDILTLPIYQDQLNNYYYQSNQGLGNWTVPKDITEGELSQIRASLVRSYTLVEIAREFHLGNYLILGFGEIKTGGRKRESILSNTIEALIGGIFLDSINIDHVATLRNARGGNYPNPAHIAIIAESAGANGITMHLREDRRHIREKDLILIKQIVHSKINLEISPTKNMLDITSNTLPHSCCLVPENRQEITTESGLDIIKQKKSLRDLVLKLKKIGIEVSVFIDPIEEQVLAASKIHANCIEINTGNYSNQNDLTNKKIELKKIKNCSEYAIDLGLKRLEQKLGLSATEQQIAKELGVSLSEYQKMLQETNCSQIFSLEDLGNHQETLGKNILPEDNTKDPCQLLLIHTLKMKIIQEMRNLPKREQILLNLYYQQELNLKEIGLVLGVGESRVSQLHSLAIKRLRARLKDSI</sequence>
<dbReference type="PROSITE" id="PS00716">
    <property type="entry name" value="SIGMA70_2"/>
    <property type="match status" value="1"/>
</dbReference>
<evidence type="ECO:0000259" key="5">
    <source>
        <dbReference type="PROSITE" id="PS50142"/>
    </source>
</evidence>